<reference evidence="1 2" key="1">
    <citation type="journal article" date="2019" name="Genome Biol. Evol.">
        <title>Insights into the evolution of the New World diploid cottons (Gossypium, subgenus Houzingenia) based on genome sequencing.</title>
        <authorList>
            <person name="Grover C.E."/>
            <person name="Arick M.A. 2nd"/>
            <person name="Thrash A."/>
            <person name="Conover J.L."/>
            <person name="Sanders W.S."/>
            <person name="Peterson D.G."/>
            <person name="Frelichowski J.E."/>
            <person name="Scheffler J.A."/>
            <person name="Scheffler B.E."/>
            <person name="Wendel J.F."/>
        </authorList>
    </citation>
    <scope>NUCLEOTIDE SEQUENCE [LARGE SCALE GENOMIC DNA]</scope>
    <source>
        <strain evidence="1">1</strain>
        <tissue evidence="1">Leaf</tissue>
    </source>
</reference>
<dbReference type="EMBL" id="JABFAF010273046">
    <property type="protein sequence ID" value="MBA0878795.1"/>
    <property type="molecule type" value="Genomic_DNA"/>
</dbReference>
<keyword evidence="2" id="KW-1185">Reference proteome</keyword>
<accession>A0A7J9N651</accession>
<name>A0A7J9N651_GOSSC</name>
<gene>
    <name evidence="1" type="ORF">Goshw_007438</name>
</gene>
<evidence type="ECO:0000313" key="2">
    <source>
        <dbReference type="Proteomes" id="UP000593576"/>
    </source>
</evidence>
<sequence length="98" mass="10941">MEKSYLNPNFILLGSGQKILTKGIDNWRNMDSRELNGADSDNGPMDLVLTEENDPLLPIEYKKRKKVVGDMIISSGNDIEGGFHDITASSTRWSSLIQ</sequence>
<proteinExistence type="predicted"/>
<comment type="caution">
    <text evidence="1">The sequence shown here is derived from an EMBL/GenBank/DDBJ whole genome shotgun (WGS) entry which is preliminary data.</text>
</comment>
<evidence type="ECO:0000313" key="1">
    <source>
        <dbReference type="EMBL" id="MBA0878795.1"/>
    </source>
</evidence>
<protein>
    <submittedName>
        <fullName evidence="1">Uncharacterized protein</fullName>
    </submittedName>
</protein>
<dbReference type="AlphaFoldDB" id="A0A7J9N651"/>
<dbReference type="Proteomes" id="UP000593576">
    <property type="component" value="Unassembled WGS sequence"/>
</dbReference>
<dbReference type="OrthoDB" id="1001621at2759"/>
<organism evidence="1 2">
    <name type="scientific">Gossypium schwendimanii</name>
    <name type="common">Cotton</name>
    <dbReference type="NCBI Taxonomy" id="34291"/>
    <lineage>
        <taxon>Eukaryota</taxon>
        <taxon>Viridiplantae</taxon>
        <taxon>Streptophyta</taxon>
        <taxon>Embryophyta</taxon>
        <taxon>Tracheophyta</taxon>
        <taxon>Spermatophyta</taxon>
        <taxon>Magnoliopsida</taxon>
        <taxon>eudicotyledons</taxon>
        <taxon>Gunneridae</taxon>
        <taxon>Pentapetalae</taxon>
        <taxon>rosids</taxon>
        <taxon>malvids</taxon>
        <taxon>Malvales</taxon>
        <taxon>Malvaceae</taxon>
        <taxon>Malvoideae</taxon>
        <taxon>Gossypium</taxon>
    </lineage>
</organism>